<evidence type="ECO:0000313" key="2">
    <source>
        <dbReference type="Proteomes" id="UP000464374"/>
    </source>
</evidence>
<reference evidence="1 2" key="1">
    <citation type="submission" date="2020-01" db="EMBL/GenBank/DDBJ databases">
        <title>Complete genome sequence of a human oral phylogroup 1 Treponema sp. strain ATCC 700766, originally isolated from periodontitis dental plaque.</title>
        <authorList>
            <person name="Chan Y."/>
            <person name="Huo Y.-B."/>
            <person name="Yu X.-L."/>
            <person name="Zeng H."/>
            <person name="Leung W.-K."/>
            <person name="Watt R.M."/>
        </authorList>
    </citation>
    <scope>NUCLEOTIDE SEQUENCE [LARGE SCALE GENOMIC DNA]</scope>
    <source>
        <strain evidence="1 2">OMZ 804</strain>
    </source>
</reference>
<gene>
    <name evidence="1" type="ORF">GWP43_12250</name>
</gene>
<name>A0A6P1Y3W8_9SPIR</name>
<dbReference type="RefSeq" id="WP_162664386.1">
    <property type="nucleotide sequence ID" value="NZ_CP048020.1"/>
</dbReference>
<dbReference type="KEGG" id="trz:GWP43_12250"/>
<proteinExistence type="predicted"/>
<dbReference type="EMBL" id="CP048020">
    <property type="protein sequence ID" value="QHX44089.1"/>
    <property type="molecule type" value="Genomic_DNA"/>
</dbReference>
<dbReference type="InterPro" id="IPR016024">
    <property type="entry name" value="ARM-type_fold"/>
</dbReference>
<dbReference type="InterPro" id="IPR011989">
    <property type="entry name" value="ARM-like"/>
</dbReference>
<sequence length="211" mass="23620">MNKIIERLQGITYTAQTNPATLTGDDIAFVTQSVKSNNEKVIAQAYTTIGHIGNNRPEKIMHLIDGAFAALKDSNWEIREQAVLALGRIGRADINAVKNRLDKIIQLHCDSVPKVRAAMLDACQSIANAKASVFKPYIGLFERMLDDPDKEGVREHAPDIFRIIGKYEPEMVERSLVLLKDKLRDPSPKTQARAVEAIRTIETFLRRTPTV</sequence>
<evidence type="ECO:0000313" key="1">
    <source>
        <dbReference type="EMBL" id="QHX44089.1"/>
    </source>
</evidence>
<accession>A0A6P1Y3W8</accession>
<organism evidence="1 2">
    <name type="scientific">Treponema vincentii</name>
    <dbReference type="NCBI Taxonomy" id="69710"/>
    <lineage>
        <taxon>Bacteria</taxon>
        <taxon>Pseudomonadati</taxon>
        <taxon>Spirochaetota</taxon>
        <taxon>Spirochaetia</taxon>
        <taxon>Spirochaetales</taxon>
        <taxon>Treponemataceae</taxon>
        <taxon>Treponema</taxon>
    </lineage>
</organism>
<dbReference type="Proteomes" id="UP000464374">
    <property type="component" value="Chromosome"/>
</dbReference>
<dbReference type="AlphaFoldDB" id="A0A6P1Y3W8"/>
<dbReference type="Gene3D" id="1.25.10.10">
    <property type="entry name" value="Leucine-rich Repeat Variant"/>
    <property type="match status" value="1"/>
</dbReference>
<protein>
    <submittedName>
        <fullName evidence="1">HEAT repeat domain-containing protein</fullName>
    </submittedName>
</protein>
<dbReference type="SUPFAM" id="SSF48371">
    <property type="entry name" value="ARM repeat"/>
    <property type="match status" value="1"/>
</dbReference>
<dbReference type="Pfam" id="PF13646">
    <property type="entry name" value="HEAT_2"/>
    <property type="match status" value="1"/>
</dbReference>